<protein>
    <submittedName>
        <fullName evidence="2">DNA polymerase processivity factor</fullName>
    </submittedName>
</protein>
<gene>
    <name evidence="2" type="primary">GTPV108</name>
</gene>
<dbReference type="Proteomes" id="UP000134642">
    <property type="component" value="Segment"/>
</dbReference>
<organism evidence="2 3">
    <name type="scientific">Goatpox virus FZ</name>
    <dbReference type="NCBI Taxonomy" id="1416740"/>
    <lineage>
        <taxon>Viruses</taxon>
        <taxon>Varidnaviria</taxon>
        <taxon>Bamfordvirae</taxon>
        <taxon>Nucleocytoviricota</taxon>
        <taxon>Pokkesviricetes</taxon>
        <taxon>Chitovirales</taxon>
        <taxon>Poxviridae</taxon>
        <taxon>Chordopoxvirinae</taxon>
        <taxon>Capripoxvirus</taxon>
        <taxon>Capripoxvirus goatpox</taxon>
        <taxon>Goatpox virus</taxon>
    </lineage>
</organism>
<keyword evidence="1" id="KW-0235">DNA replication</keyword>
<sequence>MTTESDLKSLKELLKLKKCINIADQKTREKYNSIVEWASNKFWKINTHRVIDAETSISDYYNTSKKESFILKNGKYVFLPMCFGNVFIYFKGTMMELGSGNIQYIDIKIKKKIDKLLKENLDIEFLRFVYFKGEWILEDCFSKCKCPINFLKTASTNGLNTVPYILLNTKEIIFTEDDYENIDSYFTFYIKEPFKISSLCYIEEGNNERNIIDFYKKTYVFVESIKIENIHNNYYIPKIVTKSKNLVLVRDINHLIDSKIKINSFISVKKKKYFLILDNNSIFSLEKPSEAFCRIMKYIGNEFYVNGKYLSKVSNDIEIKHLSSKLGLLSSTLSELITEISMCDKLREKIKNQSVFEFVMECLEYPKADFITLVNNMSFDVKNGIVFNFKLENINCLDNPNISAIYGNFNKFISLFNIFIDVKQSLFKAY</sequence>
<evidence type="ECO:0000256" key="1">
    <source>
        <dbReference type="ARBA" id="ARBA00022705"/>
    </source>
</evidence>
<evidence type="ECO:0000313" key="3">
    <source>
        <dbReference type="Proteomes" id="UP000134642"/>
    </source>
</evidence>
<dbReference type="InterPro" id="IPR010267">
    <property type="entry name" value="Chordopox_A20R"/>
</dbReference>
<proteinExistence type="predicted"/>
<evidence type="ECO:0000313" key="2">
    <source>
        <dbReference type="EMBL" id="AGZ95428.1"/>
    </source>
</evidence>
<dbReference type="EMBL" id="KC951854">
    <property type="protein sequence ID" value="AGZ95428.1"/>
    <property type="molecule type" value="Genomic_DNA"/>
</dbReference>
<dbReference type="Pfam" id="PF05941">
    <property type="entry name" value="Chordopox_A20R"/>
    <property type="match status" value="1"/>
</dbReference>
<reference evidence="2 3" key="1">
    <citation type="journal article" date="2014" name="Vet. Microbiol.">
        <title>Complete genome sequence analysis of goatpox virus isolated from China shows high variation.</title>
        <authorList>
            <person name="Zeng X."/>
            <person name="Chi X."/>
            <person name="Li W."/>
            <person name="Hao W."/>
            <person name="Li M."/>
            <person name="Huang X."/>
            <person name="Huang Y."/>
            <person name="Rock D.L."/>
            <person name="Luo S."/>
            <person name="Wang S."/>
        </authorList>
    </citation>
    <scope>NUCLEOTIDE SEQUENCE [LARGE SCALE GENOMIC DNA]</scope>
    <source>
        <strain evidence="2">FZ</strain>
    </source>
</reference>
<accession>A0A075CHL9</accession>
<dbReference type="Gene3D" id="6.10.140.1880">
    <property type="match status" value="1"/>
</dbReference>
<name>A0A075CHL9_9POXV</name>
<dbReference type="GO" id="GO:0006260">
    <property type="term" value="P:DNA replication"/>
    <property type="evidence" value="ECO:0007669"/>
    <property type="project" value="UniProtKB-KW"/>
</dbReference>